<evidence type="ECO:0000256" key="1">
    <source>
        <dbReference type="ARBA" id="ARBA00022729"/>
    </source>
</evidence>
<keyword evidence="2" id="KW-0677">Repeat</keyword>
<feature type="signal peptide" evidence="5">
    <location>
        <begin position="1"/>
        <end position="26"/>
    </location>
</feature>
<feature type="region of interest" description="Disordered" evidence="4">
    <location>
        <begin position="519"/>
        <end position="539"/>
    </location>
</feature>
<feature type="chain" id="PRO_5021840294" evidence="5">
    <location>
        <begin position="27"/>
        <end position="617"/>
    </location>
</feature>
<comment type="caution">
    <text evidence="6">The sequence shown here is derived from an EMBL/GenBank/DDBJ whole genome shotgun (WGS) entry which is preliminary data.</text>
</comment>
<dbReference type="AlphaFoldDB" id="A0A545T289"/>
<sequence length="617" mass="64308">MYLFKPCFKRSASTLPAVIILSLLQACGGSSGGSRTPDDRDDGGAASRPPAAAELTLGFQQTKEIQFTWTDVENADFYRVQQNTDGDSGFTQVGEDIPQGVGRTTQVVPLYERVNAQYLIQSCNSHGCTSADVITMDNALTEAIGYIKAGDPGYEDYFGGAVKLSGDGSVLAIAAAGEDSPATGIDSDESDNSSNRAGAVYIFERSADNQWSQQAYIKANTSDDYDQFGTSMDMSADGTTLAVGAFGEDGGGTGVNGDDSDNSVSDSGAAYIFFRGVEGWVQQAYIKSAYPTRYEDFGSAVSLSADGNTLAVGAKRNNSNATGINGDESDMSAANSGAVYIFSRTNAVWSRQAFIKASNTRRGTNFGRAVSLSADGDTLAASAWLENSSASGVNGDQTDVAAYRSGAVYMFMRNGTEWSQEAYIKASSPAREDRFGAAVALSADGGTLAVSATGEDSSATGLDGDQSDNSALDAGAVYIFTRGETDWRQEAYLKAGNTGREDQFGFSLSLTADGNKLAVGATGEDGGGRGVDSDDTAQSENSGAVYVFDRSGGAWRQRAYLKASNTGASDSFGSSVSFDSDGRILAASALTEAGNSAGVNGAQDNDKQFRSGATYLY</sequence>
<dbReference type="InterPro" id="IPR028994">
    <property type="entry name" value="Integrin_alpha_N"/>
</dbReference>
<name>A0A545T289_9GAMM</name>
<evidence type="ECO:0000313" key="6">
    <source>
        <dbReference type="EMBL" id="TQV71326.1"/>
    </source>
</evidence>
<dbReference type="PROSITE" id="PS51257">
    <property type="entry name" value="PROKAR_LIPOPROTEIN"/>
    <property type="match status" value="1"/>
</dbReference>
<evidence type="ECO:0000256" key="5">
    <source>
        <dbReference type="SAM" id="SignalP"/>
    </source>
</evidence>
<evidence type="ECO:0000256" key="4">
    <source>
        <dbReference type="SAM" id="MobiDB-lite"/>
    </source>
</evidence>
<dbReference type="PANTHER" id="PTHR36220">
    <property type="entry name" value="UNNAMED PRODUCT"/>
    <property type="match status" value="1"/>
</dbReference>
<dbReference type="InterPro" id="IPR013517">
    <property type="entry name" value="FG-GAP"/>
</dbReference>
<keyword evidence="7" id="KW-1185">Reference proteome</keyword>
<keyword evidence="3" id="KW-0325">Glycoprotein</keyword>
<dbReference type="GO" id="GO:0007229">
    <property type="term" value="P:integrin-mediated signaling pathway"/>
    <property type="evidence" value="ECO:0007669"/>
    <property type="project" value="UniProtKB-KW"/>
</dbReference>
<evidence type="ECO:0000256" key="2">
    <source>
        <dbReference type="ARBA" id="ARBA00022737"/>
    </source>
</evidence>
<dbReference type="InterPro" id="IPR013519">
    <property type="entry name" value="Int_alpha_beta-p"/>
</dbReference>
<proteinExistence type="predicted"/>
<reference evidence="6 7" key="1">
    <citation type="submission" date="2019-06" db="EMBL/GenBank/DDBJ databases">
        <title>Whole genome sequence for Cellvibrionaceae sp. R142.</title>
        <authorList>
            <person name="Wang G."/>
        </authorList>
    </citation>
    <scope>NUCLEOTIDE SEQUENCE [LARGE SCALE GENOMIC DNA]</scope>
    <source>
        <strain evidence="6 7">R142</strain>
    </source>
</reference>
<protein>
    <submittedName>
        <fullName evidence="6">Integrin</fullName>
    </submittedName>
</protein>
<gene>
    <name evidence="6" type="ORF">FKG94_19625</name>
</gene>
<dbReference type="PANTHER" id="PTHR36220:SF1">
    <property type="entry name" value="GAMMA TUBULIN COMPLEX COMPONENT C-TERMINAL DOMAIN-CONTAINING PROTEIN"/>
    <property type="match status" value="1"/>
</dbReference>
<accession>A0A545T289</accession>
<dbReference type="Pfam" id="PF14312">
    <property type="entry name" value="FG-GAP_2"/>
    <property type="match status" value="3"/>
</dbReference>
<organism evidence="6 7">
    <name type="scientific">Exilibacterium tricleocarpae</name>
    <dbReference type="NCBI Taxonomy" id="2591008"/>
    <lineage>
        <taxon>Bacteria</taxon>
        <taxon>Pseudomonadati</taxon>
        <taxon>Pseudomonadota</taxon>
        <taxon>Gammaproteobacteria</taxon>
        <taxon>Cellvibrionales</taxon>
        <taxon>Cellvibrionaceae</taxon>
        <taxon>Exilibacterium</taxon>
    </lineage>
</organism>
<dbReference type="SMART" id="SM00191">
    <property type="entry name" value="Int_alpha"/>
    <property type="match status" value="6"/>
</dbReference>
<evidence type="ECO:0000256" key="3">
    <source>
        <dbReference type="ARBA" id="ARBA00023180"/>
    </source>
</evidence>
<dbReference type="OrthoDB" id="9782766at2"/>
<evidence type="ECO:0000313" key="7">
    <source>
        <dbReference type="Proteomes" id="UP000319732"/>
    </source>
</evidence>
<dbReference type="Gene3D" id="2.130.10.130">
    <property type="entry name" value="Integrin alpha, N-terminal"/>
    <property type="match status" value="3"/>
</dbReference>
<keyword evidence="1 5" id="KW-0732">Signal</keyword>
<keyword evidence="6" id="KW-0401">Integrin</keyword>
<dbReference type="SUPFAM" id="SSF82171">
    <property type="entry name" value="DPP6 N-terminal domain-like"/>
    <property type="match status" value="1"/>
</dbReference>
<dbReference type="Proteomes" id="UP000319732">
    <property type="component" value="Unassembled WGS sequence"/>
</dbReference>
<dbReference type="EMBL" id="VHSG01000021">
    <property type="protein sequence ID" value="TQV71326.1"/>
    <property type="molecule type" value="Genomic_DNA"/>
</dbReference>
<feature type="region of interest" description="Disordered" evidence="4">
    <location>
        <begin position="29"/>
        <end position="49"/>
    </location>
</feature>